<dbReference type="PANTHER" id="PTHR11070">
    <property type="entry name" value="UVRD / RECB / PCRA DNA HELICASE FAMILY MEMBER"/>
    <property type="match status" value="1"/>
</dbReference>
<keyword evidence="7" id="KW-0413">Isomerase</keyword>
<dbReference type="EMBL" id="RAWI01000062">
    <property type="protein sequence ID" value="RKI11453.1"/>
    <property type="molecule type" value="Genomic_DNA"/>
</dbReference>
<dbReference type="CDD" id="cd18807">
    <property type="entry name" value="SF1_C_UvrD"/>
    <property type="match status" value="1"/>
</dbReference>
<accession>A0ABX9QKY7</accession>
<dbReference type="InterPro" id="IPR027417">
    <property type="entry name" value="P-loop_NTPase"/>
</dbReference>
<organism evidence="16 17">
    <name type="scientific">Corallococcus praedator</name>
    <dbReference type="NCBI Taxonomy" id="2316724"/>
    <lineage>
        <taxon>Bacteria</taxon>
        <taxon>Pseudomonadati</taxon>
        <taxon>Myxococcota</taxon>
        <taxon>Myxococcia</taxon>
        <taxon>Myxococcales</taxon>
        <taxon>Cystobacterineae</taxon>
        <taxon>Myxococcaceae</taxon>
        <taxon>Corallococcus</taxon>
    </lineage>
</organism>
<dbReference type="SUPFAM" id="SSF52540">
    <property type="entry name" value="P-loop containing nucleoside triphosphate hydrolases"/>
    <property type="match status" value="1"/>
</dbReference>
<dbReference type="EC" id="5.6.2.4" evidence="9"/>
<protein>
    <recommendedName>
        <fullName evidence="9">DNA 3'-5' helicase</fullName>
        <ecNumber evidence="9">5.6.2.4</ecNumber>
    </recommendedName>
    <alternativeName>
        <fullName evidence="10">DNA 3'-5' helicase II</fullName>
    </alternativeName>
</protein>
<evidence type="ECO:0000256" key="9">
    <source>
        <dbReference type="ARBA" id="ARBA00034808"/>
    </source>
</evidence>
<evidence type="ECO:0000313" key="17">
    <source>
        <dbReference type="Proteomes" id="UP000278907"/>
    </source>
</evidence>
<feature type="domain" description="UvrD-like helicase ATP-binding" evidence="14">
    <location>
        <begin position="58"/>
        <end position="338"/>
    </location>
</feature>
<sequence>MGGSPPYIPRFLPVLGADGPACGGGGGRPHTGGRKTLEDGVLPSVETPVNPHESALLEDLNPPQADAVLHGDGPLLVLSGAGSGKTRVITRRVAHLVKVRHVFPWRILAVTFTNKAAREMRDRLFALMGAQANELVVSTFHSASAMILRREAEHVELTRSFVIYDDGDQLNVVKRAMRDAGIESMMQPREILNRIDQEKNAARLPDDMRLSGPDDVKGATVQRVYRAYQRLLRAANAVDFGDLLLLLVKLFHDRPDVLERYRTRFTHVLVDEFQDTNPVQYALLRQLAPPPSSNLVVVGDDDQSIYRWRGADVQNILEFPKQYPGARVVRLEQNYRSDQNILTAAHEVISKNSRRLEKKLWSERPKGENLELMLHRDERAEGQEVARRILALQREGFIKFASMAVFYRTNAQSRVLEEALRLARVPYTLVSGRSFYDRAEVRDAAAYLRLMVNPRSDADLERVLNVPARGIGGTTEERLKDFAVQEGLSLFEALAERQRIPALNSAAQKRLGGFHQLLVSLNAFAQTAKDAAGAVDQMLKETKLVETLVADGSEESTTRAENLRELLGAAQEFDLKRASDSVAMAMAIEAREEAAPEGVDSAPLTADVPSLQAFLEQISLVGDADAEVGDGRVALMTLHAAKGLEFDAVFLTGMEDGVFPHSRALKSAEPDSGEEMAEERRLCYVGFTRARKRLFVSLAQCRSLFGELKYNPPSRFLADVPQALFGFKENDLPPPPRPAAMAPRRRAWDEDETGPRVDHSYSQASDMEAVSGDVRGMRVRHEQFGSGRIISTDGSGPNAKVTVEFGGDVGLKRVIARFLIPG</sequence>
<evidence type="ECO:0000256" key="12">
    <source>
        <dbReference type="PROSITE-ProRule" id="PRU00560"/>
    </source>
</evidence>
<keyword evidence="2 12" id="KW-0547">Nucleotide-binding</keyword>
<keyword evidence="4 12" id="KW-0347">Helicase</keyword>
<evidence type="ECO:0000256" key="2">
    <source>
        <dbReference type="ARBA" id="ARBA00022741"/>
    </source>
</evidence>
<evidence type="ECO:0000256" key="13">
    <source>
        <dbReference type="SAM" id="MobiDB-lite"/>
    </source>
</evidence>
<dbReference type="PROSITE" id="PS51198">
    <property type="entry name" value="UVRD_HELICASE_ATP_BIND"/>
    <property type="match status" value="1"/>
</dbReference>
<feature type="binding site" evidence="12">
    <location>
        <begin position="79"/>
        <end position="86"/>
    </location>
    <ligand>
        <name>ATP</name>
        <dbReference type="ChEBI" id="CHEBI:30616"/>
    </ligand>
</feature>
<dbReference type="InterPro" id="IPR014017">
    <property type="entry name" value="DNA_helicase_UvrD-like_C"/>
</dbReference>
<comment type="catalytic activity">
    <reaction evidence="11">
        <text>ATP + H2O = ADP + phosphate + H(+)</text>
        <dbReference type="Rhea" id="RHEA:13065"/>
        <dbReference type="ChEBI" id="CHEBI:15377"/>
        <dbReference type="ChEBI" id="CHEBI:15378"/>
        <dbReference type="ChEBI" id="CHEBI:30616"/>
        <dbReference type="ChEBI" id="CHEBI:43474"/>
        <dbReference type="ChEBI" id="CHEBI:456216"/>
        <dbReference type="EC" id="5.6.2.4"/>
    </reaction>
</comment>
<dbReference type="Pfam" id="PF00580">
    <property type="entry name" value="UvrD-helicase"/>
    <property type="match status" value="1"/>
</dbReference>
<evidence type="ECO:0000256" key="6">
    <source>
        <dbReference type="ARBA" id="ARBA00023125"/>
    </source>
</evidence>
<comment type="caution">
    <text evidence="16">The sequence shown here is derived from an EMBL/GenBank/DDBJ whole genome shotgun (WGS) entry which is preliminary data.</text>
</comment>
<dbReference type="InterPro" id="IPR014016">
    <property type="entry name" value="UvrD-like_ATP-bd"/>
</dbReference>
<evidence type="ECO:0000256" key="1">
    <source>
        <dbReference type="ARBA" id="ARBA00009922"/>
    </source>
</evidence>
<dbReference type="Proteomes" id="UP000278907">
    <property type="component" value="Unassembled WGS sequence"/>
</dbReference>
<dbReference type="Gene3D" id="1.10.486.10">
    <property type="entry name" value="PCRA, domain 4"/>
    <property type="match status" value="1"/>
</dbReference>
<evidence type="ECO:0000259" key="14">
    <source>
        <dbReference type="PROSITE" id="PS51198"/>
    </source>
</evidence>
<reference evidence="16 17" key="1">
    <citation type="submission" date="2018-09" db="EMBL/GenBank/DDBJ databases">
        <authorList>
            <person name="Livingstone P.G."/>
            <person name="Whitworth D.E."/>
        </authorList>
    </citation>
    <scope>NUCLEOTIDE SEQUENCE [LARGE SCALE GENOMIC DNA]</scope>
    <source>
        <strain evidence="16 17">CA031B</strain>
    </source>
</reference>
<dbReference type="Pfam" id="PF21196">
    <property type="entry name" value="PcrA_UvrD_tudor"/>
    <property type="match status" value="1"/>
</dbReference>
<keyword evidence="3 12" id="KW-0378">Hydrolase</keyword>
<dbReference type="Gene3D" id="1.10.10.160">
    <property type="match status" value="1"/>
</dbReference>
<evidence type="ECO:0000256" key="7">
    <source>
        <dbReference type="ARBA" id="ARBA00023235"/>
    </source>
</evidence>
<comment type="similarity">
    <text evidence="1">Belongs to the helicase family. UvrD subfamily.</text>
</comment>
<evidence type="ECO:0000256" key="10">
    <source>
        <dbReference type="ARBA" id="ARBA00034923"/>
    </source>
</evidence>
<proteinExistence type="inferred from homology"/>
<keyword evidence="17" id="KW-1185">Reference proteome</keyword>
<keyword evidence="6" id="KW-0238">DNA-binding</keyword>
<evidence type="ECO:0000256" key="5">
    <source>
        <dbReference type="ARBA" id="ARBA00022840"/>
    </source>
</evidence>
<evidence type="ECO:0000256" key="3">
    <source>
        <dbReference type="ARBA" id="ARBA00022801"/>
    </source>
</evidence>
<evidence type="ECO:0000313" key="16">
    <source>
        <dbReference type="EMBL" id="RKI11453.1"/>
    </source>
</evidence>
<name>A0ABX9QKY7_9BACT</name>
<feature type="region of interest" description="Disordered" evidence="13">
    <location>
        <begin position="728"/>
        <end position="767"/>
    </location>
</feature>
<dbReference type="InterPro" id="IPR000212">
    <property type="entry name" value="DNA_helicase_UvrD/REP"/>
</dbReference>
<evidence type="ECO:0000256" key="11">
    <source>
        <dbReference type="ARBA" id="ARBA00048988"/>
    </source>
</evidence>
<dbReference type="Gene3D" id="3.40.50.300">
    <property type="entry name" value="P-loop containing nucleotide triphosphate hydrolases"/>
    <property type="match status" value="2"/>
</dbReference>
<keyword evidence="5 12" id="KW-0067">ATP-binding</keyword>
<evidence type="ECO:0000256" key="8">
    <source>
        <dbReference type="ARBA" id="ARBA00034617"/>
    </source>
</evidence>
<evidence type="ECO:0000256" key="4">
    <source>
        <dbReference type="ARBA" id="ARBA00022806"/>
    </source>
</evidence>
<comment type="catalytic activity">
    <reaction evidence="8">
        <text>Couples ATP hydrolysis with the unwinding of duplex DNA by translocating in the 3'-5' direction.</text>
        <dbReference type="EC" id="5.6.2.4"/>
    </reaction>
</comment>
<gene>
    <name evidence="16" type="ORF">D7Y13_11035</name>
</gene>
<dbReference type="CDD" id="cd17932">
    <property type="entry name" value="DEXQc_UvrD"/>
    <property type="match status" value="1"/>
</dbReference>
<dbReference type="Pfam" id="PF13361">
    <property type="entry name" value="UvrD_C"/>
    <property type="match status" value="1"/>
</dbReference>
<feature type="domain" description="UvrD-like helicase C-terminal" evidence="15">
    <location>
        <begin position="339"/>
        <end position="643"/>
    </location>
</feature>
<dbReference type="PROSITE" id="PS51217">
    <property type="entry name" value="UVRD_HELICASE_CTER"/>
    <property type="match status" value="1"/>
</dbReference>
<evidence type="ECO:0000259" key="15">
    <source>
        <dbReference type="PROSITE" id="PS51217"/>
    </source>
</evidence>
<dbReference type="PANTHER" id="PTHR11070:SF2">
    <property type="entry name" value="ATP-DEPENDENT DNA HELICASE SRS2"/>
    <property type="match status" value="1"/>
</dbReference>
<dbReference type="InterPro" id="IPR013986">
    <property type="entry name" value="DExx_box_DNA_helicase_dom_sf"/>
</dbReference>